<dbReference type="InterPro" id="IPR045851">
    <property type="entry name" value="AMP-bd_C_sf"/>
</dbReference>
<dbReference type="SUPFAM" id="SSF56801">
    <property type="entry name" value="Acetyl-CoA synthetase-like"/>
    <property type="match status" value="1"/>
</dbReference>
<name>A0AAV5VQ19_9BILA</name>
<dbReference type="PANTHER" id="PTHR24096:SF422">
    <property type="entry name" value="BCDNA.GH02901"/>
    <property type="match status" value="1"/>
</dbReference>
<reference evidence="2" key="1">
    <citation type="submission" date="2023-10" db="EMBL/GenBank/DDBJ databases">
        <title>Genome assembly of Pristionchus species.</title>
        <authorList>
            <person name="Yoshida K."/>
            <person name="Sommer R.J."/>
        </authorList>
    </citation>
    <scope>NUCLEOTIDE SEQUENCE</scope>
    <source>
        <strain evidence="2">RS5133</strain>
    </source>
</reference>
<organism evidence="2 3">
    <name type="scientific">Pristionchus fissidentatus</name>
    <dbReference type="NCBI Taxonomy" id="1538716"/>
    <lineage>
        <taxon>Eukaryota</taxon>
        <taxon>Metazoa</taxon>
        <taxon>Ecdysozoa</taxon>
        <taxon>Nematoda</taxon>
        <taxon>Chromadorea</taxon>
        <taxon>Rhabditida</taxon>
        <taxon>Rhabditina</taxon>
        <taxon>Diplogasteromorpha</taxon>
        <taxon>Diplogasteroidea</taxon>
        <taxon>Neodiplogasteridae</taxon>
        <taxon>Pristionchus</taxon>
    </lineage>
</organism>
<dbReference type="GO" id="GO:0016405">
    <property type="term" value="F:CoA-ligase activity"/>
    <property type="evidence" value="ECO:0007669"/>
    <property type="project" value="TreeGrafter"/>
</dbReference>
<evidence type="ECO:0000259" key="1">
    <source>
        <dbReference type="Pfam" id="PF13193"/>
    </source>
</evidence>
<dbReference type="InterPro" id="IPR025110">
    <property type="entry name" value="AMP-bd_C"/>
</dbReference>
<accession>A0AAV5VQ19</accession>
<dbReference type="AlphaFoldDB" id="A0AAV5VQ19"/>
<evidence type="ECO:0000313" key="2">
    <source>
        <dbReference type="EMBL" id="GMT21573.1"/>
    </source>
</evidence>
<dbReference type="Gene3D" id="3.30.300.30">
    <property type="match status" value="1"/>
</dbReference>
<feature type="domain" description="AMP-binding enzyme C-terminal" evidence="1">
    <location>
        <begin position="2"/>
        <end position="70"/>
    </location>
</feature>
<dbReference type="Proteomes" id="UP001432322">
    <property type="component" value="Unassembled WGS sequence"/>
</dbReference>
<sequence>LSHPSIQDAAVIGVPDAKAGELPKAFIVKSEPSLTADQVYNFVKEKVSPYKNLNGGVEFIDGIPKSAAGKILRRVLRDKQQAKI</sequence>
<keyword evidence="3" id="KW-1185">Reference proteome</keyword>
<dbReference type="Pfam" id="PF13193">
    <property type="entry name" value="AMP-binding_C"/>
    <property type="match status" value="1"/>
</dbReference>
<dbReference type="EMBL" id="BTSY01000004">
    <property type="protein sequence ID" value="GMT21573.1"/>
    <property type="molecule type" value="Genomic_DNA"/>
</dbReference>
<feature type="non-terminal residue" evidence="2">
    <location>
        <position position="1"/>
    </location>
</feature>
<gene>
    <name evidence="2" type="ORF">PFISCL1PPCAC_12870</name>
</gene>
<protein>
    <recommendedName>
        <fullName evidence="1">AMP-binding enzyme C-terminal domain-containing protein</fullName>
    </recommendedName>
</protein>
<comment type="caution">
    <text evidence="2">The sequence shown here is derived from an EMBL/GenBank/DDBJ whole genome shotgun (WGS) entry which is preliminary data.</text>
</comment>
<dbReference type="PANTHER" id="PTHR24096">
    <property type="entry name" value="LONG-CHAIN-FATTY-ACID--COA LIGASE"/>
    <property type="match status" value="1"/>
</dbReference>
<evidence type="ECO:0000313" key="3">
    <source>
        <dbReference type="Proteomes" id="UP001432322"/>
    </source>
</evidence>
<proteinExistence type="predicted"/>